<dbReference type="AlphaFoldDB" id="A0A9W4UTW2"/>
<proteinExistence type="predicted"/>
<evidence type="ECO:0000313" key="2">
    <source>
        <dbReference type="EMBL" id="CAI6341980.1"/>
    </source>
</evidence>
<feature type="region of interest" description="Disordered" evidence="1">
    <location>
        <begin position="74"/>
        <end position="100"/>
    </location>
</feature>
<evidence type="ECO:0000313" key="3">
    <source>
        <dbReference type="Proteomes" id="UP001152607"/>
    </source>
</evidence>
<name>A0A9W4UTW2_9PLEO</name>
<comment type="caution">
    <text evidence="2">The sequence shown here is derived from an EMBL/GenBank/DDBJ whole genome shotgun (WGS) entry which is preliminary data.</text>
</comment>
<keyword evidence="3" id="KW-1185">Reference proteome</keyword>
<dbReference type="Proteomes" id="UP001152607">
    <property type="component" value="Unassembled WGS sequence"/>
</dbReference>
<dbReference type="EMBL" id="CAOQHR010000012">
    <property type="protein sequence ID" value="CAI6341980.1"/>
    <property type="molecule type" value="Genomic_DNA"/>
</dbReference>
<evidence type="ECO:0000256" key="1">
    <source>
        <dbReference type="SAM" id="MobiDB-lite"/>
    </source>
</evidence>
<organism evidence="2 3">
    <name type="scientific">Periconia digitata</name>
    <dbReference type="NCBI Taxonomy" id="1303443"/>
    <lineage>
        <taxon>Eukaryota</taxon>
        <taxon>Fungi</taxon>
        <taxon>Dikarya</taxon>
        <taxon>Ascomycota</taxon>
        <taxon>Pezizomycotina</taxon>
        <taxon>Dothideomycetes</taxon>
        <taxon>Pleosporomycetidae</taxon>
        <taxon>Pleosporales</taxon>
        <taxon>Massarineae</taxon>
        <taxon>Periconiaceae</taxon>
        <taxon>Periconia</taxon>
    </lineage>
</organism>
<gene>
    <name evidence="2" type="ORF">PDIGIT_LOCUS15181</name>
</gene>
<protein>
    <submittedName>
        <fullName evidence="2">Uncharacterized protein</fullName>
    </submittedName>
</protein>
<sequence length="100" mass="11569">MLTAFFDSQGLELDLLEKDLYIHILFEPSSPSYLFFVLDLHCKTIPEINLNQLELQIFQVSKSEPLYARDLGDVGRKQAQPRSLHTRWGTDERTSISQTN</sequence>
<dbReference type="OrthoDB" id="3709982at2759"/>
<reference evidence="2" key="1">
    <citation type="submission" date="2023-01" db="EMBL/GenBank/DDBJ databases">
        <authorList>
            <person name="Van Ghelder C."/>
            <person name="Rancurel C."/>
        </authorList>
    </citation>
    <scope>NUCLEOTIDE SEQUENCE</scope>
    <source>
        <strain evidence="2">CNCM I-4278</strain>
    </source>
</reference>
<accession>A0A9W4UTW2</accession>